<feature type="compositionally biased region" description="Basic and acidic residues" evidence="1">
    <location>
        <begin position="63"/>
        <end position="74"/>
    </location>
</feature>
<name>A0A2R6ANY2_9ARCH</name>
<evidence type="ECO:0000313" key="3">
    <source>
        <dbReference type="Proteomes" id="UP000240322"/>
    </source>
</evidence>
<accession>A0A2R6ANY2</accession>
<evidence type="ECO:0000256" key="1">
    <source>
        <dbReference type="SAM" id="MobiDB-lite"/>
    </source>
</evidence>
<reference evidence="2 3" key="1">
    <citation type="submission" date="2017-04" db="EMBL/GenBank/DDBJ databases">
        <title>Novel microbial lineages endemic to geothermal iron-oxide mats fill important gaps in the evolutionary history of Archaea.</title>
        <authorList>
            <person name="Jay Z.J."/>
            <person name="Beam J.P."/>
            <person name="Dlakic M."/>
            <person name="Rusch D.B."/>
            <person name="Kozubal M.A."/>
            <person name="Inskeep W.P."/>
        </authorList>
    </citation>
    <scope>NUCLEOTIDE SEQUENCE [LARGE SCALE GENOMIC DNA]</scope>
    <source>
        <strain evidence="2">OSP_D</strain>
    </source>
</reference>
<comment type="caution">
    <text evidence="2">The sequence shown here is derived from an EMBL/GenBank/DDBJ whole genome shotgun (WGS) entry which is preliminary data.</text>
</comment>
<feature type="region of interest" description="Disordered" evidence="1">
    <location>
        <begin position="60"/>
        <end position="104"/>
    </location>
</feature>
<dbReference type="Proteomes" id="UP000240322">
    <property type="component" value="Unassembled WGS sequence"/>
</dbReference>
<sequence>MSPVSLRVSRALRAVASHASRLRAELERLDRGAPEEPDLLERGLIRALLADAEFRLKAAGVGGRREEGGTRGADDDGVEGEAAHDPPEAPPDPEPGAGSPPFMASAFPEAYLDVGRRGKKAAFPSTHLFPVEDRRTRSEELRRLTASEASPLRKVYGEVRRRGKRGRPRSGSPGKRPGRPPDYYAFDYSRGFENPFEELETLGFTRRDRLALSRELVRRGHAEYVFECVRLLMLRALTLGAVAVGVELTRLGERALKEAKERWEALSWPTVEPEFLELFRSERWTGETVEDPALTGLETLAAMCVTRLAVSWIRFEEEEGGGEGETDTQRTGREISSSPTFSMKGNRK</sequence>
<gene>
    <name evidence="2" type="ORF">B9Q03_09640</name>
</gene>
<proteinExistence type="predicted"/>
<feature type="compositionally biased region" description="Polar residues" evidence="1">
    <location>
        <begin position="334"/>
        <end position="348"/>
    </location>
</feature>
<dbReference type="AlphaFoldDB" id="A0A2R6ANY2"/>
<evidence type="ECO:0000313" key="2">
    <source>
        <dbReference type="EMBL" id="PSN88099.1"/>
    </source>
</evidence>
<organism evidence="2 3">
    <name type="scientific">Candidatus Marsarchaeota G2 archaeon OSP_D</name>
    <dbReference type="NCBI Taxonomy" id="1978157"/>
    <lineage>
        <taxon>Archaea</taxon>
        <taxon>Candidatus Marsarchaeota</taxon>
        <taxon>Candidatus Marsarchaeota group 2</taxon>
    </lineage>
</organism>
<feature type="region of interest" description="Disordered" evidence="1">
    <location>
        <begin position="318"/>
        <end position="348"/>
    </location>
</feature>
<dbReference type="EMBL" id="NEXE01000132">
    <property type="protein sequence ID" value="PSN88099.1"/>
    <property type="molecule type" value="Genomic_DNA"/>
</dbReference>
<protein>
    <submittedName>
        <fullName evidence="2">Uncharacterized protein</fullName>
    </submittedName>
</protein>
<feature type="region of interest" description="Disordered" evidence="1">
    <location>
        <begin position="152"/>
        <end position="181"/>
    </location>
</feature>